<evidence type="ECO:0000256" key="6">
    <source>
        <dbReference type="SAM" id="MobiDB-lite"/>
    </source>
</evidence>
<feature type="region of interest" description="Disordered" evidence="6">
    <location>
        <begin position="49"/>
        <end position="72"/>
    </location>
</feature>
<gene>
    <name evidence="8" type="primary">ygdR</name>
    <name evidence="8" type="ORF">A9E74_02689</name>
</gene>
<evidence type="ECO:0000313" key="8">
    <source>
        <dbReference type="EMBL" id="ODN65535.1"/>
    </source>
</evidence>
<dbReference type="InterPro" id="IPR010305">
    <property type="entry name" value="YgdI/YgdR-like"/>
</dbReference>
<dbReference type="Proteomes" id="UP000094379">
    <property type="component" value="Unassembled WGS sequence"/>
</dbReference>
<dbReference type="PANTHER" id="PTHR37011">
    <property type="entry name" value="POT FAMILY PEPTIDE TRANSPORT PROTEIN-RELATED"/>
    <property type="match status" value="1"/>
</dbReference>
<evidence type="ECO:0000256" key="4">
    <source>
        <dbReference type="ARBA" id="ARBA00023139"/>
    </source>
</evidence>
<keyword evidence="3" id="KW-0472">Membrane</keyword>
<dbReference type="PANTHER" id="PTHR37011:SF1">
    <property type="entry name" value="POT FAMILY PEPTIDE TRANSPORT PROTEIN"/>
    <property type="match status" value="1"/>
</dbReference>
<evidence type="ECO:0000256" key="2">
    <source>
        <dbReference type="ARBA" id="ARBA00022729"/>
    </source>
</evidence>
<feature type="domain" description="Lipoprotein YgdI/YgdR-like SH3-like" evidence="7">
    <location>
        <begin position="25"/>
        <end position="71"/>
    </location>
</feature>
<evidence type="ECO:0000256" key="5">
    <source>
        <dbReference type="ARBA" id="ARBA00023288"/>
    </source>
</evidence>
<protein>
    <submittedName>
        <fullName evidence="8">Putative lipoprotein YgdR</fullName>
    </submittedName>
</protein>
<evidence type="ECO:0000256" key="1">
    <source>
        <dbReference type="ARBA" id="ARBA00022475"/>
    </source>
</evidence>
<dbReference type="AlphaFoldDB" id="A0A1E3GNK7"/>
<dbReference type="RefSeq" id="WP_069297039.1">
    <property type="nucleotide sequence ID" value="NZ_MCRI01000056.1"/>
</dbReference>
<evidence type="ECO:0000259" key="7">
    <source>
        <dbReference type="Pfam" id="PF06004"/>
    </source>
</evidence>
<keyword evidence="5 8" id="KW-0449">Lipoprotein</keyword>
<organism evidence="8 9">
    <name type="scientific">Methylophaga muralis</name>
    <dbReference type="NCBI Taxonomy" id="291169"/>
    <lineage>
        <taxon>Bacteria</taxon>
        <taxon>Pseudomonadati</taxon>
        <taxon>Pseudomonadota</taxon>
        <taxon>Gammaproteobacteria</taxon>
        <taxon>Thiotrichales</taxon>
        <taxon>Piscirickettsiaceae</taxon>
        <taxon>Methylophaga</taxon>
    </lineage>
</organism>
<keyword evidence="9" id="KW-1185">Reference proteome</keyword>
<dbReference type="NCBIfam" id="NF033216">
    <property type="entry name" value="lipo_YgdI_YgdR"/>
    <property type="match status" value="1"/>
</dbReference>
<dbReference type="InterPro" id="IPR047807">
    <property type="entry name" value="YgdI/YgdR-like_SH3-like"/>
</dbReference>
<dbReference type="SUPFAM" id="SSF50182">
    <property type="entry name" value="Sm-like ribonucleoproteins"/>
    <property type="match status" value="1"/>
</dbReference>
<keyword evidence="2" id="KW-0732">Signal</keyword>
<reference evidence="8 9" key="1">
    <citation type="submission" date="2016-07" db="EMBL/GenBank/DDBJ databases">
        <title>Draft Genome Sequence of Methylophaga muralis Bur 1.</title>
        <authorList>
            <person name="Vasilenko O.V."/>
            <person name="Doronina N.V."/>
            <person name="Shmareva M.N."/>
            <person name="Tarlachkov S.V."/>
            <person name="Mustakhimov I."/>
            <person name="Trotsenko Y.A."/>
        </authorList>
    </citation>
    <scope>NUCLEOTIDE SEQUENCE [LARGE SCALE GENOMIC DNA]</scope>
    <source>
        <strain evidence="8 9">Bur 1</strain>
    </source>
</reference>
<evidence type="ECO:0000256" key="3">
    <source>
        <dbReference type="ARBA" id="ARBA00023136"/>
    </source>
</evidence>
<comment type="caution">
    <text evidence="8">The sequence shown here is derived from an EMBL/GenBank/DDBJ whole genome shotgun (WGS) entry which is preliminary data.</text>
</comment>
<name>A0A1E3GNK7_9GAMM</name>
<dbReference type="InterPro" id="IPR010920">
    <property type="entry name" value="LSM_dom_sf"/>
</dbReference>
<dbReference type="Pfam" id="PF06004">
    <property type="entry name" value="DUF903"/>
    <property type="match status" value="1"/>
</dbReference>
<proteinExistence type="predicted"/>
<dbReference type="PROSITE" id="PS51257">
    <property type="entry name" value="PROKAR_LIPOPROTEIN"/>
    <property type="match status" value="1"/>
</dbReference>
<evidence type="ECO:0000313" key="9">
    <source>
        <dbReference type="Proteomes" id="UP000094379"/>
    </source>
</evidence>
<dbReference type="Gene3D" id="2.30.30.100">
    <property type="match status" value="1"/>
</dbReference>
<sequence length="72" mass="7862">MRQSLVTVIFAILLVGLAGCANNHIIATNDGQMIDSATKPELNNETGMVEYKDSEGKENQIPIEDVSSIKER</sequence>
<dbReference type="STRING" id="291169.A9E74_02689"/>
<accession>A0A1E3GNK7</accession>
<dbReference type="EMBL" id="MCRI01000056">
    <property type="protein sequence ID" value="ODN65535.1"/>
    <property type="molecule type" value="Genomic_DNA"/>
</dbReference>
<keyword evidence="1" id="KW-1003">Cell membrane</keyword>
<keyword evidence="4" id="KW-0564">Palmitate</keyword>